<dbReference type="OrthoDB" id="1423961at2"/>
<dbReference type="Gene3D" id="2.60.120.10">
    <property type="entry name" value="Jelly Rolls"/>
    <property type="match status" value="1"/>
</dbReference>
<gene>
    <name evidence="2" type="ORF">FRZ67_11475</name>
</gene>
<dbReference type="CDD" id="cd02208">
    <property type="entry name" value="cupin_RmlC-like"/>
    <property type="match status" value="1"/>
</dbReference>
<keyword evidence="3" id="KW-1185">Reference proteome</keyword>
<protein>
    <submittedName>
        <fullName evidence="2">Cupin domain-containing protein</fullName>
    </submittedName>
</protein>
<dbReference type="SUPFAM" id="SSF51182">
    <property type="entry name" value="RmlC-like cupins"/>
    <property type="match status" value="1"/>
</dbReference>
<name>A0A5B8V9G6_9BACT</name>
<dbReference type="AlphaFoldDB" id="A0A5B8V9G6"/>
<dbReference type="EMBL" id="CP042435">
    <property type="protein sequence ID" value="QEC67889.1"/>
    <property type="molecule type" value="Genomic_DNA"/>
</dbReference>
<feature type="domain" description="Cupin type-2" evidence="1">
    <location>
        <begin position="37"/>
        <end position="97"/>
    </location>
</feature>
<proteinExistence type="predicted"/>
<dbReference type="Proteomes" id="UP000321533">
    <property type="component" value="Chromosome"/>
</dbReference>
<dbReference type="InterPro" id="IPR014710">
    <property type="entry name" value="RmlC-like_jellyroll"/>
</dbReference>
<dbReference type="Pfam" id="PF07883">
    <property type="entry name" value="Cupin_2"/>
    <property type="match status" value="1"/>
</dbReference>
<reference evidence="2 3" key="1">
    <citation type="journal article" date="2016" name="Int. J. Syst. Evol. Microbiol.">
        <title>Panacibacter ginsenosidivorans gen. nov., sp. nov., with ginsenoside converting activity isolated from soil of a ginseng field.</title>
        <authorList>
            <person name="Siddiqi M.Z."/>
            <person name="Muhammad Shafi S."/>
            <person name="Choi K.D."/>
            <person name="Im W.T."/>
        </authorList>
    </citation>
    <scope>NUCLEOTIDE SEQUENCE [LARGE SCALE GENOMIC DNA]</scope>
    <source>
        <strain evidence="2 3">Gsoil1550</strain>
    </source>
</reference>
<evidence type="ECO:0000313" key="3">
    <source>
        <dbReference type="Proteomes" id="UP000321533"/>
    </source>
</evidence>
<evidence type="ECO:0000313" key="2">
    <source>
        <dbReference type="EMBL" id="QEC67889.1"/>
    </source>
</evidence>
<sequence length="182" mass="20707">MTYNYPHTIENSIGEKIIFLKEEKTNSDDKVFFEGFVEPGCGPTFHTHLKQDEELTVVSGKMGYQYFGQEPKYLTAGESVLLKRGSTHKFWAEGEPLHAKGWVSPANSFVFFMTVLYGAQNKSGKGQPETFDGAYLTTKYRSEYDIPEIPSFVKKTIIPFTYFIGRLLGKYKNFKDAPTPVK</sequence>
<dbReference type="KEGG" id="pgin:FRZ67_11475"/>
<dbReference type="InterPro" id="IPR011051">
    <property type="entry name" value="RmlC_Cupin_sf"/>
</dbReference>
<dbReference type="RefSeq" id="WP_147189696.1">
    <property type="nucleotide sequence ID" value="NZ_CP042435.1"/>
</dbReference>
<dbReference type="InterPro" id="IPR013096">
    <property type="entry name" value="Cupin_2"/>
</dbReference>
<accession>A0A5B8V9G6</accession>
<evidence type="ECO:0000259" key="1">
    <source>
        <dbReference type="Pfam" id="PF07883"/>
    </source>
</evidence>
<organism evidence="2 3">
    <name type="scientific">Panacibacter ginsenosidivorans</name>
    <dbReference type="NCBI Taxonomy" id="1813871"/>
    <lineage>
        <taxon>Bacteria</taxon>
        <taxon>Pseudomonadati</taxon>
        <taxon>Bacteroidota</taxon>
        <taxon>Chitinophagia</taxon>
        <taxon>Chitinophagales</taxon>
        <taxon>Chitinophagaceae</taxon>
        <taxon>Panacibacter</taxon>
    </lineage>
</organism>